<evidence type="ECO:0000256" key="2">
    <source>
        <dbReference type="ARBA" id="ARBA00022723"/>
    </source>
</evidence>
<dbReference type="Gene3D" id="2.102.10.10">
    <property type="entry name" value="Rieske [2Fe-2S] iron-sulphur domain"/>
    <property type="match status" value="1"/>
</dbReference>
<dbReference type="PANTHER" id="PTHR21496:SF23">
    <property type="entry name" value="3-PHENYLPROPIONATE_CINNAMIC ACID DIOXYGENASE FERREDOXIN SUBUNIT"/>
    <property type="match status" value="1"/>
</dbReference>
<dbReference type="InterPro" id="IPR036922">
    <property type="entry name" value="Rieske_2Fe-2S_sf"/>
</dbReference>
<dbReference type="InterPro" id="IPR017941">
    <property type="entry name" value="Rieske_2Fe-2S"/>
</dbReference>
<keyword evidence="1" id="KW-0001">2Fe-2S</keyword>
<dbReference type="GO" id="GO:0004497">
    <property type="term" value="F:monooxygenase activity"/>
    <property type="evidence" value="ECO:0007669"/>
    <property type="project" value="UniProtKB-ARBA"/>
</dbReference>
<evidence type="ECO:0000256" key="1">
    <source>
        <dbReference type="ARBA" id="ARBA00022714"/>
    </source>
</evidence>
<dbReference type="RefSeq" id="WP_093941407.1">
    <property type="nucleotide sequence ID" value="NZ_CP022521.1"/>
</dbReference>
<evidence type="ECO:0000313" key="6">
    <source>
        <dbReference type="Proteomes" id="UP000204221"/>
    </source>
</evidence>
<dbReference type="Proteomes" id="UP000204221">
    <property type="component" value="Chromosome"/>
</dbReference>
<dbReference type="GO" id="GO:0016705">
    <property type="term" value="F:oxidoreductase activity, acting on paired donors, with incorporation or reduction of molecular oxygen"/>
    <property type="evidence" value="ECO:0007669"/>
    <property type="project" value="UniProtKB-ARBA"/>
</dbReference>
<gene>
    <name evidence="5" type="primary">andAb</name>
    <name evidence="5" type="ORF">AHOG_11810</name>
</gene>
<keyword evidence="3" id="KW-0408">Iron</keyword>
<reference evidence="5 6" key="1">
    <citation type="submission" date="2017-07" db="EMBL/GenBank/DDBJ databases">
        <title>Complete genome sequence of Actinoalloteichus hoggarensis DSM 45943, type strain of Actinoalloteichus hoggarensis.</title>
        <authorList>
            <person name="Ruckert C."/>
            <person name="Nouioui I."/>
            <person name="Willmese J."/>
            <person name="van Wezel G."/>
            <person name="Klenk H.-P."/>
            <person name="Kalinowski J."/>
            <person name="Zotchev S.B."/>
        </authorList>
    </citation>
    <scope>NUCLEOTIDE SEQUENCE [LARGE SCALE GENOMIC DNA]</scope>
    <source>
        <strain evidence="5 6">DSM 45943</strain>
    </source>
</reference>
<dbReference type="KEGG" id="ahg:AHOG_11810"/>
<keyword evidence="2" id="KW-0479">Metal-binding</keyword>
<accession>A0A221W2K8</accession>
<keyword evidence="6" id="KW-1185">Reference proteome</keyword>
<evidence type="ECO:0000313" key="5">
    <source>
        <dbReference type="EMBL" id="ASO20005.1"/>
    </source>
</evidence>
<keyword evidence="5" id="KW-0223">Dioxygenase</keyword>
<dbReference type="Pfam" id="PF00355">
    <property type="entry name" value="Rieske"/>
    <property type="match status" value="1"/>
</dbReference>
<dbReference type="PANTHER" id="PTHR21496">
    <property type="entry name" value="FERREDOXIN-RELATED"/>
    <property type="match status" value="1"/>
</dbReference>
<name>A0A221W2K8_9PSEU</name>
<dbReference type="AlphaFoldDB" id="A0A221W2K8"/>
<evidence type="ECO:0000256" key="4">
    <source>
        <dbReference type="ARBA" id="ARBA00023014"/>
    </source>
</evidence>
<keyword evidence="5" id="KW-0560">Oxidoreductase</keyword>
<dbReference type="CDD" id="cd03528">
    <property type="entry name" value="Rieske_RO_ferredoxin"/>
    <property type="match status" value="1"/>
</dbReference>
<dbReference type="GO" id="GO:0051213">
    <property type="term" value="F:dioxygenase activity"/>
    <property type="evidence" value="ECO:0007669"/>
    <property type="project" value="UniProtKB-KW"/>
</dbReference>
<dbReference type="OrthoDB" id="147178at2"/>
<dbReference type="GO" id="GO:0046872">
    <property type="term" value="F:metal ion binding"/>
    <property type="evidence" value="ECO:0007669"/>
    <property type="project" value="UniProtKB-KW"/>
</dbReference>
<organism evidence="5 6">
    <name type="scientific">Actinoalloteichus hoggarensis</name>
    <dbReference type="NCBI Taxonomy" id="1470176"/>
    <lineage>
        <taxon>Bacteria</taxon>
        <taxon>Bacillati</taxon>
        <taxon>Actinomycetota</taxon>
        <taxon>Actinomycetes</taxon>
        <taxon>Pseudonocardiales</taxon>
        <taxon>Pseudonocardiaceae</taxon>
        <taxon>Actinoalloteichus</taxon>
    </lineage>
</organism>
<sequence length="111" mass="11688">MTMTPVCEVAGLAERTPVRVQADGVPVVLVKDGERVHALHDVCSHAEVALSEGELVTRRGGLALECWLHGSCFDLRTGAPTGLPATDPVAVFPAEINEGWVHVDPAVRVAG</sequence>
<dbReference type="EMBL" id="CP022521">
    <property type="protein sequence ID" value="ASO20005.1"/>
    <property type="molecule type" value="Genomic_DNA"/>
</dbReference>
<dbReference type="SUPFAM" id="SSF50022">
    <property type="entry name" value="ISP domain"/>
    <property type="match status" value="1"/>
</dbReference>
<evidence type="ECO:0000256" key="3">
    <source>
        <dbReference type="ARBA" id="ARBA00023004"/>
    </source>
</evidence>
<proteinExistence type="predicted"/>
<keyword evidence="4" id="KW-0411">Iron-sulfur</keyword>
<dbReference type="PROSITE" id="PS51296">
    <property type="entry name" value="RIESKE"/>
    <property type="match status" value="1"/>
</dbReference>
<dbReference type="GO" id="GO:0051537">
    <property type="term" value="F:2 iron, 2 sulfur cluster binding"/>
    <property type="evidence" value="ECO:0007669"/>
    <property type="project" value="UniProtKB-KW"/>
</dbReference>
<protein>
    <submittedName>
        <fullName evidence="5">Anthranilate 1,2-dioxygenase ferredoxin subunit</fullName>
    </submittedName>
</protein>